<evidence type="ECO:0000256" key="2">
    <source>
        <dbReference type="ARBA" id="ARBA00023239"/>
    </source>
</evidence>
<evidence type="ECO:0000256" key="4">
    <source>
        <dbReference type="HAMAP-Rule" id="MF_02071"/>
    </source>
</evidence>
<dbReference type="InterPro" id="IPR007730">
    <property type="entry name" value="SPOR-like_dom"/>
</dbReference>
<sequence length="312" mass="33669">MSSIDIMEANNKSKANRRRLSGSLKKAGIVVLVTAIVGCSAPSRYSMDTDAAPDREFDVSELPDPVPVYEPKSRGGNMSSYKVWGKTYHVLPTAEGYKERGGASWYGAKFHGHKTSNGETYNMYEMSAAHKSLPLPTYAKVTNLDNGRSVIVRINDRGPFHEGRIIDLSYAAAKKLGYYSSGIAHVEVEAITVAPPSSTVSAPVVATKPNQSAAAKSLANGYGYFVQVGAFSTESAAQQLKQRVDAEIKESAYASAASVSSSNVKTASDMSKVFHRVRLGPFYDLREAEQLLKQLTESNVGSPMIITRPVSS</sequence>
<evidence type="ECO:0000313" key="8">
    <source>
        <dbReference type="Proteomes" id="UP001164472"/>
    </source>
</evidence>
<evidence type="ECO:0000256" key="5">
    <source>
        <dbReference type="RuleBase" id="RU003495"/>
    </source>
</evidence>
<dbReference type="SUPFAM" id="SSF50685">
    <property type="entry name" value="Barwin-like endoglucanases"/>
    <property type="match status" value="1"/>
</dbReference>
<dbReference type="GO" id="GO:0071555">
    <property type="term" value="P:cell wall organization"/>
    <property type="evidence" value="ECO:0007669"/>
    <property type="project" value="UniProtKB-KW"/>
</dbReference>
<gene>
    <name evidence="4" type="primary">rlpA</name>
    <name evidence="7" type="ORF">NNL22_12260</name>
</gene>
<dbReference type="Pfam" id="PF05036">
    <property type="entry name" value="SPOR"/>
    <property type="match status" value="1"/>
</dbReference>
<keyword evidence="1" id="KW-0732">Signal</keyword>
<dbReference type="EMBL" id="CP101527">
    <property type="protein sequence ID" value="UZW73808.1"/>
    <property type="molecule type" value="Genomic_DNA"/>
</dbReference>
<dbReference type="SUPFAM" id="SSF110997">
    <property type="entry name" value="Sporulation related repeat"/>
    <property type="match status" value="1"/>
</dbReference>
<dbReference type="GO" id="GO:0008932">
    <property type="term" value="F:lytic endotransglycosylase activity"/>
    <property type="evidence" value="ECO:0007669"/>
    <property type="project" value="UniProtKB-UniRule"/>
</dbReference>
<comment type="function">
    <text evidence="4">Lytic transglycosylase with a strong preference for naked glycan strands that lack stem peptides.</text>
</comment>
<dbReference type="InterPro" id="IPR036908">
    <property type="entry name" value="RlpA-like_sf"/>
</dbReference>
<dbReference type="InterPro" id="IPR012997">
    <property type="entry name" value="RplA"/>
</dbReference>
<dbReference type="Pfam" id="PF03330">
    <property type="entry name" value="DPBB_1"/>
    <property type="match status" value="1"/>
</dbReference>
<dbReference type="RefSeq" id="WP_251809949.1">
    <property type="nucleotide sequence ID" value="NZ_CP101527.1"/>
</dbReference>
<dbReference type="Gene3D" id="2.40.40.10">
    <property type="entry name" value="RlpA-like domain"/>
    <property type="match status" value="1"/>
</dbReference>
<dbReference type="EC" id="4.2.2.-" evidence="4"/>
<reference evidence="7" key="1">
    <citation type="submission" date="2022-07" db="EMBL/GenBank/DDBJ databases">
        <title>Alkalimarinus sp. nov., isolated from gut of a Alitta virens.</title>
        <authorList>
            <person name="Yang A.I."/>
            <person name="Shin N.-R."/>
        </authorList>
    </citation>
    <scope>NUCLEOTIDE SEQUENCE</scope>
    <source>
        <strain evidence="7">FA028</strain>
    </source>
</reference>
<dbReference type="GO" id="GO:0000270">
    <property type="term" value="P:peptidoglycan metabolic process"/>
    <property type="evidence" value="ECO:0007669"/>
    <property type="project" value="UniProtKB-UniRule"/>
</dbReference>
<keyword evidence="2 4" id="KW-0456">Lyase</keyword>
<dbReference type="KEGG" id="asem:NNL22_12260"/>
<evidence type="ECO:0000256" key="1">
    <source>
        <dbReference type="ARBA" id="ARBA00022729"/>
    </source>
</evidence>
<evidence type="ECO:0000313" key="7">
    <source>
        <dbReference type="EMBL" id="UZW73808.1"/>
    </source>
</evidence>
<protein>
    <recommendedName>
        <fullName evidence="4">Endolytic peptidoglycan transglycosylase RlpA</fullName>
        <ecNumber evidence="4">4.2.2.-</ecNumber>
    </recommendedName>
</protein>
<evidence type="ECO:0000256" key="3">
    <source>
        <dbReference type="ARBA" id="ARBA00023316"/>
    </source>
</evidence>
<dbReference type="AlphaFoldDB" id="A0A9E8KMW2"/>
<dbReference type="InterPro" id="IPR036680">
    <property type="entry name" value="SPOR-like_sf"/>
</dbReference>
<dbReference type="Gene3D" id="3.30.70.1070">
    <property type="entry name" value="Sporulation related repeat"/>
    <property type="match status" value="1"/>
</dbReference>
<dbReference type="CDD" id="cd22268">
    <property type="entry name" value="DPBB_RlpA-like"/>
    <property type="match status" value="1"/>
</dbReference>
<dbReference type="InterPro" id="IPR034718">
    <property type="entry name" value="RlpA"/>
</dbReference>
<dbReference type="Proteomes" id="UP001164472">
    <property type="component" value="Chromosome"/>
</dbReference>
<organism evidence="7 8">
    <name type="scientific">Alkalimarinus sediminis</name>
    <dbReference type="NCBI Taxonomy" id="1632866"/>
    <lineage>
        <taxon>Bacteria</taxon>
        <taxon>Pseudomonadati</taxon>
        <taxon>Pseudomonadota</taxon>
        <taxon>Gammaproteobacteria</taxon>
        <taxon>Alteromonadales</taxon>
        <taxon>Alteromonadaceae</taxon>
        <taxon>Alkalimarinus</taxon>
    </lineage>
</organism>
<dbReference type="InterPro" id="IPR009009">
    <property type="entry name" value="RlpA-like_DPBB"/>
</dbReference>
<dbReference type="NCBIfam" id="TIGR00413">
    <property type="entry name" value="rlpA"/>
    <property type="match status" value="1"/>
</dbReference>
<name>A0A9E8KMW2_9ALTE</name>
<keyword evidence="8" id="KW-1185">Reference proteome</keyword>
<dbReference type="GO" id="GO:0042834">
    <property type="term" value="F:peptidoglycan binding"/>
    <property type="evidence" value="ECO:0007669"/>
    <property type="project" value="InterPro"/>
</dbReference>
<dbReference type="PROSITE" id="PS51724">
    <property type="entry name" value="SPOR"/>
    <property type="match status" value="1"/>
</dbReference>
<proteinExistence type="inferred from homology"/>
<comment type="similarity">
    <text evidence="4 5">Belongs to the RlpA family.</text>
</comment>
<keyword evidence="3 4" id="KW-0961">Cell wall biogenesis/degradation</keyword>
<dbReference type="GO" id="GO:0009279">
    <property type="term" value="C:cell outer membrane"/>
    <property type="evidence" value="ECO:0007669"/>
    <property type="project" value="TreeGrafter"/>
</dbReference>
<feature type="domain" description="SPOR" evidence="6">
    <location>
        <begin position="218"/>
        <end position="308"/>
    </location>
</feature>
<dbReference type="PANTHER" id="PTHR34183">
    <property type="entry name" value="ENDOLYTIC PEPTIDOGLYCAN TRANSGLYCOSYLASE RLPA"/>
    <property type="match status" value="1"/>
</dbReference>
<dbReference type="HAMAP" id="MF_02071">
    <property type="entry name" value="RlpA"/>
    <property type="match status" value="1"/>
</dbReference>
<accession>A0A9E8KMW2</accession>
<dbReference type="FunFam" id="2.40.40.10:FF:000003">
    <property type="entry name" value="Endolytic peptidoglycan transglycosylase RlpA"/>
    <property type="match status" value="1"/>
</dbReference>
<evidence type="ECO:0000259" key="6">
    <source>
        <dbReference type="PROSITE" id="PS51724"/>
    </source>
</evidence>
<dbReference type="PANTHER" id="PTHR34183:SF1">
    <property type="entry name" value="ENDOLYTIC PEPTIDOGLYCAN TRANSGLYCOSYLASE RLPA"/>
    <property type="match status" value="1"/>
</dbReference>